<dbReference type="EMBL" id="CM047948">
    <property type="protein sequence ID" value="KAI9896710.1"/>
    <property type="molecule type" value="Genomic_DNA"/>
</dbReference>
<gene>
    <name evidence="1" type="ORF">N3K66_008882</name>
</gene>
<reference evidence="1" key="1">
    <citation type="submission" date="2022-10" db="EMBL/GenBank/DDBJ databases">
        <title>Complete Genome of Trichothecium roseum strain YXFP-22015, a Plant Pathogen Isolated from Citrus.</title>
        <authorList>
            <person name="Wang Y."/>
            <person name="Zhu L."/>
        </authorList>
    </citation>
    <scope>NUCLEOTIDE SEQUENCE</scope>
    <source>
        <strain evidence="1">YXFP-22015</strain>
    </source>
</reference>
<name>A0ACC0URM1_9HYPO</name>
<evidence type="ECO:0000313" key="2">
    <source>
        <dbReference type="Proteomes" id="UP001163324"/>
    </source>
</evidence>
<sequence>MERFHPSILERRRSASPTKSPAHEAVGQTRFPASQPLGATTTMPFRSASAAQQSPERQRSVGQSQSPTRPTAAGGLAAAPRRSPSKPIPSPRPMPRERSEENEDFNPFQGREIRRIGAPTEPSLPPSADDNVASSSPRGIHSSPSQRWRYREGAPQSSPLKQPPSRPDDVATTLFPSKIPKKSSAKSRSAQAAAPAEDSVAARDTDVRKKRPFDVYAGQKKERDELRAELAQLKKDLKVVGEENKRIRIMQESGRSVASDNEKGVMEIVKRYLVPHEVNARPKSQLLAVVALDPMAVLPSNGKPAAVPLEEEQEDDYSQVRSHHPVQMTAAEELPFLQVFTPFDVTSTLVTLPKESDKSTLHQRFGITLRSRHAPGLFNAKMDVEVEAMSLTITSLDVRSLEPAAKPELASFLRRICEGDCNRTMQHNVGIASWAMAEWLRVAEERARFWVQLDRQTRSKKALRDVSSNARKGKRSRKVDGEGGGGADDGGGGATTAAELMRFMGQQGLDVALPLAKGKESKLRLEWKIEFDWTGEAQSKLAVLAGVPGEWHNVDDKGTLGRIPLVFQTLIDGGEEPVSAAQKMIALLAGDV</sequence>
<dbReference type="Proteomes" id="UP001163324">
    <property type="component" value="Chromosome 9"/>
</dbReference>
<accession>A0ACC0URM1</accession>
<proteinExistence type="predicted"/>
<organism evidence="1 2">
    <name type="scientific">Trichothecium roseum</name>
    <dbReference type="NCBI Taxonomy" id="47278"/>
    <lineage>
        <taxon>Eukaryota</taxon>
        <taxon>Fungi</taxon>
        <taxon>Dikarya</taxon>
        <taxon>Ascomycota</taxon>
        <taxon>Pezizomycotina</taxon>
        <taxon>Sordariomycetes</taxon>
        <taxon>Hypocreomycetidae</taxon>
        <taxon>Hypocreales</taxon>
        <taxon>Hypocreales incertae sedis</taxon>
        <taxon>Trichothecium</taxon>
    </lineage>
</organism>
<keyword evidence="2" id="KW-1185">Reference proteome</keyword>
<evidence type="ECO:0000313" key="1">
    <source>
        <dbReference type="EMBL" id="KAI9896710.1"/>
    </source>
</evidence>
<protein>
    <submittedName>
        <fullName evidence="1">Uncharacterized protein</fullName>
    </submittedName>
</protein>
<comment type="caution">
    <text evidence="1">The sequence shown here is derived from an EMBL/GenBank/DDBJ whole genome shotgun (WGS) entry which is preliminary data.</text>
</comment>